<dbReference type="PATRIC" id="fig|380242.3.peg.346"/>
<feature type="binding site" evidence="9">
    <location>
        <begin position="104"/>
        <end position="105"/>
    </location>
    <ligand>
        <name>ATP</name>
        <dbReference type="ChEBI" id="CHEBI:30616"/>
    </ligand>
</feature>
<dbReference type="GO" id="GO:0005524">
    <property type="term" value="F:ATP binding"/>
    <property type="evidence" value="ECO:0007669"/>
    <property type="project" value="UniProtKB-UniRule"/>
</dbReference>
<dbReference type="CDD" id="cd16927">
    <property type="entry name" value="HATPase_Hsp90-like"/>
    <property type="match status" value="1"/>
</dbReference>
<dbReference type="Gene3D" id="3.30.230.80">
    <property type="match status" value="1"/>
</dbReference>
<dbReference type="SMART" id="SM00387">
    <property type="entry name" value="HATPase_c"/>
    <property type="match status" value="1"/>
</dbReference>
<evidence type="ECO:0000256" key="7">
    <source>
        <dbReference type="ARBA" id="ARBA00023186"/>
    </source>
</evidence>
<feature type="binding site" evidence="9">
    <location>
        <position position="103"/>
    </location>
    <ligand>
        <name>ATP</name>
        <dbReference type="ChEBI" id="CHEBI:30616"/>
    </ligand>
</feature>
<evidence type="ECO:0000256" key="1">
    <source>
        <dbReference type="ARBA" id="ARBA00004496"/>
    </source>
</evidence>
<evidence type="ECO:0000313" key="11">
    <source>
        <dbReference type="EMBL" id="KKO20984.1"/>
    </source>
</evidence>
<dbReference type="AlphaFoldDB" id="A0A0M2V2R4"/>
<keyword evidence="6 8" id="KW-0346">Stress response</keyword>
<feature type="region of interest" description="C" evidence="8">
    <location>
        <begin position="548"/>
        <end position="636"/>
    </location>
</feature>
<dbReference type="SUPFAM" id="SSF110942">
    <property type="entry name" value="HSP90 C-terminal domain"/>
    <property type="match status" value="1"/>
</dbReference>
<dbReference type="SUPFAM" id="SSF55874">
    <property type="entry name" value="ATPase domain of HSP90 chaperone/DNA topoisomerase II/histidine kinase"/>
    <property type="match status" value="1"/>
</dbReference>
<comment type="function">
    <text evidence="8">Molecular chaperone. Has ATPase activity.</text>
</comment>
<dbReference type="EMBL" id="LAQJ01000033">
    <property type="protein sequence ID" value="KKO20984.1"/>
    <property type="molecule type" value="Genomic_DNA"/>
</dbReference>
<dbReference type="PRINTS" id="PR00775">
    <property type="entry name" value="HEATSHOCK90"/>
</dbReference>
<proteinExistence type="inferred from homology"/>
<dbReference type="Pfam" id="PF00183">
    <property type="entry name" value="HSP90"/>
    <property type="match status" value="1"/>
</dbReference>
<evidence type="ECO:0000256" key="6">
    <source>
        <dbReference type="ARBA" id="ARBA00023016"/>
    </source>
</evidence>
<organism evidence="11 12">
    <name type="scientific">Candidatus Brocadia fulgida</name>
    <dbReference type="NCBI Taxonomy" id="380242"/>
    <lineage>
        <taxon>Bacteria</taxon>
        <taxon>Pseudomonadati</taxon>
        <taxon>Planctomycetota</taxon>
        <taxon>Candidatus Brocadiia</taxon>
        <taxon>Candidatus Brocadiales</taxon>
        <taxon>Candidatus Brocadiaceae</taxon>
        <taxon>Candidatus Brocadia</taxon>
    </lineage>
</organism>
<dbReference type="GO" id="GO:0140662">
    <property type="term" value="F:ATP-dependent protein folding chaperone"/>
    <property type="evidence" value="ECO:0007669"/>
    <property type="project" value="InterPro"/>
</dbReference>
<feature type="binding site" evidence="9">
    <location>
        <position position="327"/>
    </location>
    <ligand>
        <name>ATP</name>
        <dbReference type="ChEBI" id="CHEBI:30616"/>
    </ligand>
</feature>
<feature type="binding site" evidence="9">
    <location>
        <position position="84"/>
    </location>
    <ligand>
        <name>ATP</name>
        <dbReference type="ChEBI" id="CHEBI:30616"/>
    </ligand>
</feature>
<dbReference type="InterPro" id="IPR020575">
    <property type="entry name" value="Hsp90_N"/>
</dbReference>
<gene>
    <name evidence="8" type="primary">htpG</name>
    <name evidence="11" type="ORF">BROFUL_00284</name>
</gene>
<feature type="binding site" evidence="9">
    <location>
        <position position="97"/>
    </location>
    <ligand>
        <name>ATP</name>
        <dbReference type="ChEBI" id="CHEBI:30616"/>
    </ligand>
</feature>
<name>A0A0M2V2R4_9BACT</name>
<evidence type="ECO:0000256" key="8">
    <source>
        <dbReference type="HAMAP-Rule" id="MF_00505"/>
    </source>
</evidence>
<dbReference type="GO" id="GO:0051082">
    <property type="term" value="F:unfolded protein binding"/>
    <property type="evidence" value="ECO:0007669"/>
    <property type="project" value="UniProtKB-UniRule"/>
</dbReference>
<feature type="domain" description="Histidine kinase/HSP90-like ATPase" evidence="10">
    <location>
        <begin position="31"/>
        <end position="187"/>
    </location>
</feature>
<dbReference type="InterPro" id="IPR037196">
    <property type="entry name" value="HSP90_C"/>
</dbReference>
<evidence type="ECO:0000256" key="5">
    <source>
        <dbReference type="ARBA" id="ARBA00022840"/>
    </source>
</evidence>
<comment type="caution">
    <text evidence="11">The sequence shown here is derived from an EMBL/GenBank/DDBJ whole genome shotgun (WGS) entry which is preliminary data.</text>
</comment>
<keyword evidence="7 8" id="KW-0143">Chaperone</keyword>
<comment type="subcellular location">
    <subcellularLocation>
        <location evidence="1 8">Cytoplasm</location>
    </subcellularLocation>
</comment>
<sequence length="636" mass="73581">MAEDIKQGESFEFQAEIKKLLNILSHSLYTHKEVFLRELISNASDALTKMRYYSLSNPDYEGKDLPLEIHIDVDEKNKILTISDTGIGMTRDEVVQNVGTIAKSGSLEFIANLSEQARKDSNIIGQFGVGFYSVFMVADEVRIRTRSYNKDEPACEWHSDGTGKYFLNPVEKEKRGTDIVVHLKEDEKEYTDKSRIQSIIKKYSNFVSFPIMVCGERANQITAIWKEPKKNITDEQYNEFYKFISNTEDTPLFRLHTSAEAPIQFSSILYCPSMNYETYGFKKLEHGLQLYSNKILIQSDCKMLLPEYLRFIRGVVDSADIPLNISRETFQDNRMIQKMKGILVKQIITLLQELDKNEKEKYETFWRQFGRILKEGVHFDFENRDPLAQLLRFNSSQCADASGLVSLKEYVGRMKPEQKEIYYITAVNRDTIEKSPYLEIFRKKEVEVLYLTDPNDEFILSGLHEFEQKPIRSADQANLDLLKDGDKKIVDVSEEPQNYEEIFKHLLKTVKVTLADRVMDVKESSRLVDSPCCLVNPDGVPSVHVQKLIQMMDSNYKISKKIMEINRKNRMIQNLSRMNENPSCQPLIEKIVHQLFENALMQDGVVFDPTSMVPRLNELMEELTKAVLGEGKKIII</sequence>
<evidence type="ECO:0000256" key="2">
    <source>
        <dbReference type="ARBA" id="ARBA00008239"/>
    </source>
</evidence>
<dbReference type="InterPro" id="IPR036890">
    <property type="entry name" value="HATPase_C_sf"/>
</dbReference>
<accession>A0A0M2V2R4</accession>
<feature type="binding site" evidence="9">
    <location>
        <position position="177"/>
    </location>
    <ligand>
        <name>ATP</name>
        <dbReference type="ChEBI" id="CHEBI:30616"/>
    </ligand>
</feature>
<keyword evidence="3 8" id="KW-0963">Cytoplasm</keyword>
<evidence type="ECO:0000313" key="12">
    <source>
        <dbReference type="Proteomes" id="UP000034954"/>
    </source>
</evidence>
<comment type="subunit">
    <text evidence="8">Homodimer.</text>
</comment>
<evidence type="ECO:0000256" key="4">
    <source>
        <dbReference type="ARBA" id="ARBA00022741"/>
    </source>
</evidence>
<comment type="caution">
    <text evidence="8">Lacks conserved residue(s) required for the propagation of feature annotation.</text>
</comment>
<dbReference type="PROSITE" id="PS00298">
    <property type="entry name" value="HSP90"/>
    <property type="match status" value="1"/>
</dbReference>
<feature type="binding site" evidence="9">
    <location>
        <position position="42"/>
    </location>
    <ligand>
        <name>ATP</name>
        <dbReference type="ChEBI" id="CHEBI:30616"/>
    </ligand>
</feature>
<dbReference type="Proteomes" id="UP000034954">
    <property type="component" value="Unassembled WGS sequence"/>
</dbReference>
<comment type="similarity">
    <text evidence="2 8">Belongs to the heat shock protein 90 family.</text>
</comment>
<dbReference type="HAMAP" id="MF_00505">
    <property type="entry name" value="HSP90"/>
    <property type="match status" value="1"/>
</dbReference>
<keyword evidence="12" id="KW-1185">Reference proteome</keyword>
<dbReference type="Gene3D" id="3.30.565.10">
    <property type="entry name" value="Histidine kinase-like ATPase, C-terminal domain"/>
    <property type="match status" value="1"/>
</dbReference>
<dbReference type="PIRSF" id="PIRSF002583">
    <property type="entry name" value="Hsp90"/>
    <property type="match status" value="1"/>
</dbReference>
<dbReference type="Gene3D" id="1.20.120.790">
    <property type="entry name" value="Heat shock protein 90, C-terminal domain"/>
    <property type="match status" value="1"/>
</dbReference>
<protein>
    <recommendedName>
        <fullName evidence="8">Chaperone protein HtpG</fullName>
    </recommendedName>
    <alternativeName>
        <fullName evidence="8">Heat shock protein HtpG</fullName>
    </alternativeName>
    <alternativeName>
        <fullName evidence="8">High temperature protein G</fullName>
    </alternativeName>
</protein>
<feature type="region of interest" description="A; substrate-binding" evidence="8">
    <location>
        <begin position="1"/>
        <end position="327"/>
    </location>
</feature>
<dbReference type="GO" id="GO:0016887">
    <property type="term" value="F:ATP hydrolysis activity"/>
    <property type="evidence" value="ECO:0007669"/>
    <property type="project" value="InterPro"/>
</dbReference>
<dbReference type="InterPro" id="IPR003594">
    <property type="entry name" value="HATPase_dom"/>
</dbReference>
<dbReference type="InterPro" id="IPR019805">
    <property type="entry name" value="Heat_shock_protein_90_CS"/>
</dbReference>
<feature type="binding site" evidence="9">
    <location>
        <position position="38"/>
    </location>
    <ligand>
        <name>ATP</name>
        <dbReference type="ChEBI" id="CHEBI:30616"/>
    </ligand>
</feature>
<dbReference type="Gene3D" id="3.40.50.11260">
    <property type="match status" value="1"/>
</dbReference>
<feature type="binding site" evidence="9">
    <location>
        <begin position="126"/>
        <end position="131"/>
    </location>
    <ligand>
        <name>ATP</name>
        <dbReference type="ChEBI" id="CHEBI:30616"/>
    </ligand>
</feature>
<keyword evidence="4 8" id="KW-0547">Nucleotide-binding</keyword>
<reference evidence="11 12" key="1">
    <citation type="journal article" date="2013" name="BMC Microbiol.">
        <title>Identification of the type II cytochrome c maturation pathway in anammox bacteria by comparative genomics.</title>
        <authorList>
            <person name="Ferousi C."/>
            <person name="Speth D.R."/>
            <person name="Reimann J."/>
            <person name="Op den Camp H.J."/>
            <person name="Allen J.W."/>
            <person name="Keltjens J.T."/>
            <person name="Jetten M.S."/>
        </authorList>
    </citation>
    <scope>NUCLEOTIDE SEQUENCE [LARGE SCALE GENOMIC DNA]</scope>
    <source>
        <strain evidence="11">RU1</strain>
    </source>
</reference>
<dbReference type="InterPro" id="IPR020568">
    <property type="entry name" value="Ribosomal_Su5_D2-typ_SF"/>
</dbReference>
<dbReference type="SUPFAM" id="SSF54211">
    <property type="entry name" value="Ribosomal protein S5 domain 2-like"/>
    <property type="match status" value="1"/>
</dbReference>
<feature type="binding site" evidence="9">
    <location>
        <position position="89"/>
    </location>
    <ligand>
        <name>ATP</name>
        <dbReference type="ChEBI" id="CHEBI:30616"/>
    </ligand>
</feature>
<dbReference type="InterPro" id="IPR001404">
    <property type="entry name" value="Hsp90_fam"/>
</dbReference>
<keyword evidence="5 8" id="KW-0067">ATP-binding</keyword>
<dbReference type="NCBIfam" id="NF003555">
    <property type="entry name" value="PRK05218.1"/>
    <property type="match status" value="1"/>
</dbReference>
<evidence type="ECO:0000256" key="3">
    <source>
        <dbReference type="ARBA" id="ARBA00022490"/>
    </source>
</evidence>
<evidence type="ECO:0000256" key="9">
    <source>
        <dbReference type="PIRSR" id="PIRSR002583-1"/>
    </source>
</evidence>
<dbReference type="Pfam" id="PF13589">
    <property type="entry name" value="HATPase_c_3"/>
    <property type="match status" value="1"/>
</dbReference>
<dbReference type="GO" id="GO:0005737">
    <property type="term" value="C:cytoplasm"/>
    <property type="evidence" value="ECO:0007669"/>
    <property type="project" value="UniProtKB-SubCell"/>
</dbReference>
<evidence type="ECO:0000259" key="10">
    <source>
        <dbReference type="SMART" id="SM00387"/>
    </source>
</evidence>
<dbReference type="PANTHER" id="PTHR11528">
    <property type="entry name" value="HEAT SHOCK PROTEIN 90 FAMILY MEMBER"/>
    <property type="match status" value="1"/>
</dbReference>
<dbReference type="FunFam" id="3.30.565.10:FF:000009">
    <property type="entry name" value="Molecular chaperone HtpG"/>
    <property type="match status" value="1"/>
</dbReference>